<keyword evidence="5" id="KW-1003">Cell membrane</keyword>
<dbReference type="Proteomes" id="UP000537141">
    <property type="component" value="Unassembled WGS sequence"/>
</dbReference>
<evidence type="ECO:0000256" key="1">
    <source>
        <dbReference type="ARBA" id="ARBA00004167"/>
    </source>
</evidence>
<feature type="transmembrane region" description="Helical" evidence="5">
    <location>
        <begin position="35"/>
        <end position="55"/>
    </location>
</feature>
<accession>A0A7X0NK07</accession>
<dbReference type="InterPro" id="IPR006260">
    <property type="entry name" value="TonB/TolA_C"/>
</dbReference>
<keyword evidence="4 5" id="KW-0472">Membrane</keyword>
<feature type="transmembrane region" description="Helical" evidence="5">
    <location>
        <begin position="83"/>
        <end position="106"/>
    </location>
</feature>
<keyword evidence="8" id="KW-1185">Reference proteome</keyword>
<comment type="similarity">
    <text evidence="5">Belongs to the TonB family.</text>
</comment>
<sequence>MIEFLQSLLIPLSILLTMILIVHKLMRRHIDAQSLYYFWLVLPVGLMFYLLPIQWEVENSIISSAITTFTITPSQWEVNTFNYWSLFWLVGSFIMLTFATSSYFLFRRNIKLLTLNEKTAQLVKSVLPEGLCAWQSESVNSPVLVGVLKPLLILPTDFEVRFDQEQQELILAHEICHFDRNDIYWNLIAYVFVTLFWFHPLVWIAYARFCRDQETSCDHNVLARKQTESRINYSKALIKVVSTRPIFSFAQLSFMNYGDKNMMLERINNIKLNPKRSKLKAALLSVTALTLVSGVSVAGANLTGNGALVSASIDSGTNKSVSKLTSDVQPIVRIEPRYPLKAAQEGIEGAVLLKFDVDLDGSTKNVSVLQAIPNDIFNKESIAAIEKWKYKPDTYKVLQDNVVQLDFRIDTNSTFESINLIEKIKVSNH</sequence>
<evidence type="ECO:0000256" key="5">
    <source>
        <dbReference type="RuleBase" id="RU362123"/>
    </source>
</evidence>
<evidence type="ECO:0000259" key="6">
    <source>
        <dbReference type="PROSITE" id="PS52015"/>
    </source>
</evidence>
<evidence type="ECO:0000313" key="7">
    <source>
        <dbReference type="EMBL" id="MBB6544835.1"/>
    </source>
</evidence>
<dbReference type="PROSITE" id="PS52015">
    <property type="entry name" value="TONB_CTD"/>
    <property type="match status" value="1"/>
</dbReference>
<feature type="domain" description="TonB C-terminal" evidence="6">
    <location>
        <begin position="323"/>
        <end position="416"/>
    </location>
</feature>
<dbReference type="PANTHER" id="PTHR34978:SF3">
    <property type="entry name" value="SLR0241 PROTEIN"/>
    <property type="match status" value="1"/>
</dbReference>
<dbReference type="InterPro" id="IPR037682">
    <property type="entry name" value="TonB_C"/>
</dbReference>
<keyword evidence="5" id="KW-0813">Transport</keyword>
<dbReference type="GO" id="GO:0030288">
    <property type="term" value="C:outer membrane-bounded periplasmic space"/>
    <property type="evidence" value="ECO:0007669"/>
    <property type="project" value="InterPro"/>
</dbReference>
<keyword evidence="2 5" id="KW-0812">Transmembrane</keyword>
<protein>
    <recommendedName>
        <fullName evidence="5">Protein TonB</fullName>
    </recommendedName>
</protein>
<dbReference type="InterPro" id="IPR008756">
    <property type="entry name" value="Peptidase_M56"/>
</dbReference>
<dbReference type="CDD" id="cd07341">
    <property type="entry name" value="M56_BlaR1_MecR1_like"/>
    <property type="match status" value="1"/>
</dbReference>
<gene>
    <name evidence="7" type="ORF">HNQ55_003368</name>
</gene>
<dbReference type="AlphaFoldDB" id="A0A7X0NK07"/>
<feature type="transmembrane region" description="Helical" evidence="5">
    <location>
        <begin position="187"/>
        <end position="206"/>
    </location>
</feature>
<dbReference type="InterPro" id="IPR003538">
    <property type="entry name" value="TonB"/>
</dbReference>
<evidence type="ECO:0000256" key="4">
    <source>
        <dbReference type="ARBA" id="ARBA00023136"/>
    </source>
</evidence>
<feature type="transmembrane region" description="Helical" evidence="5">
    <location>
        <begin position="6"/>
        <end position="23"/>
    </location>
</feature>
<name>A0A7X0NK07_9GAMM</name>
<dbReference type="GO" id="GO:0015891">
    <property type="term" value="P:siderophore transport"/>
    <property type="evidence" value="ECO:0007669"/>
    <property type="project" value="InterPro"/>
</dbReference>
<organism evidence="7 8">
    <name type="scientific">Thalassotalea piscium</name>
    <dbReference type="NCBI Taxonomy" id="1230533"/>
    <lineage>
        <taxon>Bacteria</taxon>
        <taxon>Pseudomonadati</taxon>
        <taxon>Pseudomonadota</taxon>
        <taxon>Gammaproteobacteria</taxon>
        <taxon>Alteromonadales</taxon>
        <taxon>Colwelliaceae</taxon>
        <taxon>Thalassotalea</taxon>
    </lineage>
</organism>
<keyword evidence="5" id="KW-0735">Signal-anchor</keyword>
<reference evidence="7 8" key="1">
    <citation type="submission" date="2020-08" db="EMBL/GenBank/DDBJ databases">
        <title>Genomic Encyclopedia of Type Strains, Phase IV (KMG-IV): sequencing the most valuable type-strain genomes for metagenomic binning, comparative biology and taxonomic classification.</title>
        <authorList>
            <person name="Goeker M."/>
        </authorList>
    </citation>
    <scope>NUCLEOTIDE SEQUENCE [LARGE SCALE GENOMIC DNA]</scope>
    <source>
        <strain evidence="7 8">DSM 26287</strain>
    </source>
</reference>
<comment type="caution">
    <text evidence="7">The sequence shown here is derived from an EMBL/GenBank/DDBJ whole genome shotgun (WGS) entry which is preliminary data.</text>
</comment>
<dbReference type="SUPFAM" id="SSF74653">
    <property type="entry name" value="TolA/TonB C-terminal domain"/>
    <property type="match status" value="1"/>
</dbReference>
<dbReference type="NCBIfam" id="TIGR01352">
    <property type="entry name" value="tonB_Cterm"/>
    <property type="match status" value="1"/>
</dbReference>
<evidence type="ECO:0000256" key="2">
    <source>
        <dbReference type="ARBA" id="ARBA00022692"/>
    </source>
</evidence>
<comment type="caution">
    <text evidence="5">Lacks conserved residue(s) required for the propagation of feature annotation.</text>
</comment>
<dbReference type="PRINTS" id="PR01374">
    <property type="entry name" value="TONBPROTEIN"/>
</dbReference>
<dbReference type="PANTHER" id="PTHR34978">
    <property type="entry name" value="POSSIBLE SENSOR-TRANSDUCER PROTEIN BLAR"/>
    <property type="match status" value="1"/>
</dbReference>
<comment type="subcellular location">
    <subcellularLocation>
        <location evidence="5">Cell inner membrane</location>
        <topology evidence="5">Single-pass membrane protein</topology>
        <orientation evidence="5">Periplasmic side</orientation>
    </subcellularLocation>
    <subcellularLocation>
        <location evidence="1">Membrane</location>
        <topology evidence="1">Single-pass membrane protein</topology>
    </subcellularLocation>
</comment>
<dbReference type="RefSeq" id="WP_184426305.1">
    <property type="nucleotide sequence ID" value="NZ_AP027362.1"/>
</dbReference>
<proteinExistence type="inferred from homology"/>
<evidence type="ECO:0000313" key="8">
    <source>
        <dbReference type="Proteomes" id="UP000537141"/>
    </source>
</evidence>
<dbReference type="Pfam" id="PF05569">
    <property type="entry name" value="Peptidase_M56"/>
    <property type="match status" value="1"/>
</dbReference>
<dbReference type="GO" id="GO:0031992">
    <property type="term" value="F:energy transducer activity"/>
    <property type="evidence" value="ECO:0007669"/>
    <property type="project" value="InterPro"/>
</dbReference>
<dbReference type="GO" id="GO:0015031">
    <property type="term" value="P:protein transport"/>
    <property type="evidence" value="ECO:0007669"/>
    <property type="project" value="UniProtKB-UniRule"/>
</dbReference>
<dbReference type="Gene3D" id="3.30.2420.10">
    <property type="entry name" value="TonB"/>
    <property type="match status" value="1"/>
</dbReference>
<dbReference type="InterPro" id="IPR052173">
    <property type="entry name" value="Beta-lactam_resp_regulator"/>
</dbReference>
<dbReference type="GO" id="GO:0055085">
    <property type="term" value="P:transmembrane transport"/>
    <property type="evidence" value="ECO:0007669"/>
    <property type="project" value="InterPro"/>
</dbReference>
<keyword evidence="5" id="KW-0653">Protein transport</keyword>
<dbReference type="EMBL" id="JACHHU010000037">
    <property type="protein sequence ID" value="MBB6544835.1"/>
    <property type="molecule type" value="Genomic_DNA"/>
</dbReference>
<dbReference type="GO" id="GO:0005886">
    <property type="term" value="C:plasma membrane"/>
    <property type="evidence" value="ECO:0007669"/>
    <property type="project" value="UniProtKB-SubCell"/>
</dbReference>
<comment type="function">
    <text evidence="5">Interacts with outer membrane receptor proteins that carry out high-affinity binding and energy dependent uptake into the periplasmic space of specific substrates. It could act to transduce energy from the cytoplasmic membrane to specific energy-requiring processes in the outer membrane, resulting in the release into the periplasm of ligands bound by these outer membrane proteins.</text>
</comment>
<keyword evidence="3 5" id="KW-1133">Transmembrane helix</keyword>
<keyword evidence="5" id="KW-0997">Cell inner membrane</keyword>
<dbReference type="Pfam" id="PF03544">
    <property type="entry name" value="TonB_C"/>
    <property type="match status" value="1"/>
</dbReference>
<evidence type="ECO:0000256" key="3">
    <source>
        <dbReference type="ARBA" id="ARBA00022989"/>
    </source>
</evidence>